<dbReference type="PANTHER" id="PTHR39639:SF1">
    <property type="entry name" value="DUF262 DOMAIN-CONTAINING PROTEIN"/>
    <property type="match status" value="1"/>
</dbReference>
<feature type="domain" description="GmrSD restriction endonucleases N-terminal" evidence="1">
    <location>
        <begin position="19"/>
        <end position="157"/>
    </location>
</feature>
<evidence type="ECO:0000259" key="1">
    <source>
        <dbReference type="Pfam" id="PF03235"/>
    </source>
</evidence>
<name>A0ABW5URE1_9BURK</name>
<comment type="caution">
    <text evidence="2">The sequence shown here is derived from an EMBL/GenBank/DDBJ whole genome shotgun (WGS) entry which is preliminary data.</text>
</comment>
<dbReference type="PANTHER" id="PTHR39639">
    <property type="entry name" value="CHROMOSOME 16, WHOLE GENOME SHOTGUN SEQUENCE"/>
    <property type="match status" value="1"/>
</dbReference>
<dbReference type="EMBL" id="JBHUMV010000009">
    <property type="protein sequence ID" value="MFD2756206.1"/>
    <property type="molecule type" value="Genomic_DNA"/>
</dbReference>
<proteinExistence type="predicted"/>
<keyword evidence="3" id="KW-1185">Reference proteome</keyword>
<dbReference type="InterPro" id="IPR004919">
    <property type="entry name" value="GmrSD_N"/>
</dbReference>
<sequence>MTSQIKPSVTNPTVADVYQLIDEGKLTLRPDFQRKFVWTHEHQEAFIDTILNGLPFPEIYVCEGDVDVQKLRTTRLVIDGQQRLTTIRNYIEGKHEHPPTKVPSYQSLSKSQKENFINYQIVMRDLGKVDEETTREIFRRINLTKFKLDDIEIHNAVYDGHFIQAAKTILENIALEQYGVLRESEFTRMADLHFILLVMATIENGGYFAQDREVEPKVSGLNDDYPNKDHMIALLIKTFAIIKDLDLPVDSMWFRKSNFFTLVVEIATHLNSLPSKFRSNLEYLESQVMNNKNDTSSEFYNYYSYMYQATHGRAARVVRGDFFKKYCLELNT</sequence>
<organism evidence="2 3">
    <name type="scientific">Comamonas terrae</name>
    <dbReference type="NCBI Taxonomy" id="673548"/>
    <lineage>
        <taxon>Bacteria</taxon>
        <taxon>Pseudomonadati</taxon>
        <taxon>Pseudomonadota</taxon>
        <taxon>Betaproteobacteria</taxon>
        <taxon>Burkholderiales</taxon>
        <taxon>Comamonadaceae</taxon>
        <taxon>Comamonas</taxon>
    </lineage>
</organism>
<reference evidence="3" key="1">
    <citation type="journal article" date="2019" name="Int. J. Syst. Evol. Microbiol.">
        <title>The Global Catalogue of Microorganisms (GCM) 10K type strain sequencing project: providing services to taxonomists for standard genome sequencing and annotation.</title>
        <authorList>
            <consortium name="The Broad Institute Genomics Platform"/>
            <consortium name="The Broad Institute Genome Sequencing Center for Infectious Disease"/>
            <person name="Wu L."/>
            <person name="Ma J."/>
        </authorList>
    </citation>
    <scope>NUCLEOTIDE SEQUENCE [LARGE SCALE GENOMIC DNA]</scope>
    <source>
        <strain evidence="3">TISTR 1906</strain>
    </source>
</reference>
<dbReference type="Pfam" id="PF03235">
    <property type="entry name" value="GmrSD_N"/>
    <property type="match status" value="1"/>
</dbReference>
<protein>
    <submittedName>
        <fullName evidence="2">DUF262 domain-containing protein</fullName>
    </submittedName>
</protein>
<dbReference type="RefSeq" id="WP_083526765.1">
    <property type="nucleotide sequence ID" value="NZ_BCNT01000020.1"/>
</dbReference>
<evidence type="ECO:0000313" key="3">
    <source>
        <dbReference type="Proteomes" id="UP001597463"/>
    </source>
</evidence>
<accession>A0ABW5URE1</accession>
<dbReference type="Proteomes" id="UP001597463">
    <property type="component" value="Unassembled WGS sequence"/>
</dbReference>
<evidence type="ECO:0000313" key="2">
    <source>
        <dbReference type="EMBL" id="MFD2756206.1"/>
    </source>
</evidence>
<gene>
    <name evidence="2" type="ORF">ACFSW6_19210</name>
</gene>